<organism evidence="2 3">
    <name type="scientific">Aspergillus chevalieri</name>
    <name type="common">Eurotium chevalieri</name>
    <dbReference type="NCBI Taxonomy" id="182096"/>
    <lineage>
        <taxon>Eukaryota</taxon>
        <taxon>Fungi</taxon>
        <taxon>Dikarya</taxon>
        <taxon>Ascomycota</taxon>
        <taxon>Pezizomycotina</taxon>
        <taxon>Eurotiomycetes</taxon>
        <taxon>Eurotiomycetidae</taxon>
        <taxon>Eurotiales</taxon>
        <taxon>Aspergillaceae</taxon>
        <taxon>Aspergillus</taxon>
        <taxon>Aspergillus subgen. Aspergillus</taxon>
    </lineage>
</organism>
<evidence type="ECO:0000256" key="1">
    <source>
        <dbReference type="SAM" id="Phobius"/>
    </source>
</evidence>
<dbReference type="Proteomes" id="UP000637239">
    <property type="component" value="Chromosome 4"/>
</dbReference>
<keyword evidence="3" id="KW-1185">Reference proteome</keyword>
<sequence>MLCQLETKTRIQWIPIHTTTANSRGYPAVLFKGQARFSEFSMGSSGQRCTQGSSDNEITGAFMEPFGFLPSIVIYVGAIPQIMPFSVWRPEGLRQSRMLHVHFPHSSL</sequence>
<protein>
    <submittedName>
        <fullName evidence="2">Uncharacterized protein</fullName>
    </submittedName>
</protein>
<keyword evidence="1" id="KW-0472">Membrane</keyword>
<dbReference type="EMBL" id="AP024419">
    <property type="protein sequence ID" value="BCR88093.1"/>
    <property type="molecule type" value="Genomic_DNA"/>
</dbReference>
<reference evidence="2" key="2">
    <citation type="submission" date="2021-02" db="EMBL/GenBank/DDBJ databases">
        <title>Aspergillus chevalieri M1 genome sequence.</title>
        <authorList>
            <person name="Kadooka C."/>
            <person name="Mori K."/>
            <person name="Futagami T."/>
        </authorList>
    </citation>
    <scope>NUCLEOTIDE SEQUENCE</scope>
    <source>
        <strain evidence="2">M1</strain>
    </source>
</reference>
<dbReference type="AlphaFoldDB" id="A0A7R7VNT8"/>
<accession>A0A7R7VNT8</accession>
<keyword evidence="1" id="KW-0812">Transmembrane</keyword>
<evidence type="ECO:0000313" key="2">
    <source>
        <dbReference type="EMBL" id="BCR88093.1"/>
    </source>
</evidence>
<evidence type="ECO:0000313" key="3">
    <source>
        <dbReference type="Proteomes" id="UP000637239"/>
    </source>
</evidence>
<name>A0A7R7VNT8_ASPCH</name>
<dbReference type="RefSeq" id="XP_043136615.1">
    <property type="nucleotide sequence ID" value="XM_043278881.1"/>
</dbReference>
<reference evidence="2" key="1">
    <citation type="submission" date="2021-01" db="EMBL/GenBank/DDBJ databases">
        <authorList>
            <consortium name="Aspergillus chevalieri M1 genome sequencing consortium"/>
            <person name="Kazuki M."/>
            <person name="Futagami T."/>
        </authorList>
    </citation>
    <scope>NUCLEOTIDE SEQUENCE</scope>
    <source>
        <strain evidence="2">M1</strain>
    </source>
</reference>
<dbReference type="GeneID" id="66982452"/>
<proteinExistence type="predicted"/>
<gene>
    <name evidence="2" type="ORF">ACHE_40657S</name>
</gene>
<keyword evidence="1" id="KW-1133">Transmembrane helix</keyword>
<feature type="transmembrane region" description="Helical" evidence="1">
    <location>
        <begin position="68"/>
        <end position="88"/>
    </location>
</feature>
<dbReference type="KEGG" id="ache:ACHE_40657S"/>